<accession>A0ACB8AXB0</accession>
<organism evidence="1 2">
    <name type="scientific">Leucogyrophana mollusca</name>
    <dbReference type="NCBI Taxonomy" id="85980"/>
    <lineage>
        <taxon>Eukaryota</taxon>
        <taxon>Fungi</taxon>
        <taxon>Dikarya</taxon>
        <taxon>Basidiomycota</taxon>
        <taxon>Agaricomycotina</taxon>
        <taxon>Agaricomycetes</taxon>
        <taxon>Agaricomycetidae</taxon>
        <taxon>Boletales</taxon>
        <taxon>Boletales incertae sedis</taxon>
        <taxon>Leucogyrophana</taxon>
    </lineage>
</organism>
<feature type="non-terminal residue" evidence="1">
    <location>
        <position position="217"/>
    </location>
</feature>
<comment type="caution">
    <text evidence="1">The sequence shown here is derived from an EMBL/GenBank/DDBJ whole genome shotgun (WGS) entry which is preliminary data.</text>
</comment>
<dbReference type="EMBL" id="MU266840">
    <property type="protein sequence ID" value="KAH7918165.1"/>
    <property type="molecule type" value="Genomic_DNA"/>
</dbReference>
<evidence type="ECO:0000313" key="2">
    <source>
        <dbReference type="Proteomes" id="UP000790709"/>
    </source>
</evidence>
<protein>
    <submittedName>
        <fullName evidence="1">Uncharacterized protein</fullName>
    </submittedName>
</protein>
<proteinExistence type="predicted"/>
<reference evidence="1" key="1">
    <citation type="journal article" date="2021" name="New Phytol.">
        <title>Evolutionary innovations through gain and loss of genes in the ectomycorrhizal Boletales.</title>
        <authorList>
            <person name="Wu G."/>
            <person name="Miyauchi S."/>
            <person name="Morin E."/>
            <person name="Kuo A."/>
            <person name="Drula E."/>
            <person name="Varga T."/>
            <person name="Kohler A."/>
            <person name="Feng B."/>
            <person name="Cao Y."/>
            <person name="Lipzen A."/>
            <person name="Daum C."/>
            <person name="Hundley H."/>
            <person name="Pangilinan J."/>
            <person name="Johnson J."/>
            <person name="Barry K."/>
            <person name="LaButti K."/>
            <person name="Ng V."/>
            <person name="Ahrendt S."/>
            <person name="Min B."/>
            <person name="Choi I.G."/>
            <person name="Park H."/>
            <person name="Plett J.M."/>
            <person name="Magnuson J."/>
            <person name="Spatafora J.W."/>
            <person name="Nagy L.G."/>
            <person name="Henrissat B."/>
            <person name="Grigoriev I.V."/>
            <person name="Yang Z.L."/>
            <person name="Xu J."/>
            <person name="Martin F.M."/>
        </authorList>
    </citation>
    <scope>NUCLEOTIDE SEQUENCE</scope>
    <source>
        <strain evidence="1">KUC20120723A-06</strain>
    </source>
</reference>
<gene>
    <name evidence="1" type="ORF">BV22DRAFT_1134812</name>
</gene>
<sequence>MARKHPKPPAEIQDSSDDEAPEAVSHSASKADVRRTENALREFEASEKARRKDRNRERDRKLKERAVVTRVLGRGGTGDGVKGKRVDTVSSNGKAVVKGKTKVVQVVPEEDSNGSGDEKGEGVDELDSALEARMRRAMEDAAGEIGGDDGDNDEEMGSGNEEEDELDEEESESDDDDNEDELMDSDGASDPEASADDFTDFSHPVAPFKRPKSNPSP</sequence>
<evidence type="ECO:0000313" key="1">
    <source>
        <dbReference type="EMBL" id="KAH7918165.1"/>
    </source>
</evidence>
<dbReference type="Proteomes" id="UP000790709">
    <property type="component" value="Unassembled WGS sequence"/>
</dbReference>
<keyword evidence="2" id="KW-1185">Reference proteome</keyword>
<name>A0ACB8AXB0_9AGAM</name>